<dbReference type="InterPro" id="IPR003100">
    <property type="entry name" value="PAZ_dom"/>
</dbReference>
<dbReference type="RefSeq" id="XP_066968468.1">
    <property type="nucleotide sequence ID" value="XM_067112367.1"/>
</dbReference>
<dbReference type="EMBL" id="KY369128">
    <property type="protein sequence ID" value="ASU89914.1"/>
    <property type="molecule type" value="mRNA"/>
</dbReference>
<evidence type="ECO:0000259" key="4">
    <source>
        <dbReference type="PROSITE" id="PS50822"/>
    </source>
</evidence>
<comment type="similarity">
    <text evidence="1">Belongs to the argonaute family.</text>
</comment>
<dbReference type="InterPro" id="IPR003165">
    <property type="entry name" value="Piwi"/>
</dbReference>
<dbReference type="SUPFAM" id="SSF53098">
    <property type="entry name" value="Ribonuclease H-like"/>
    <property type="match status" value="1"/>
</dbReference>
<dbReference type="InterPro" id="IPR036085">
    <property type="entry name" value="PAZ_dom_sf"/>
</dbReference>
<dbReference type="InterPro" id="IPR014811">
    <property type="entry name" value="ArgoL1"/>
</dbReference>
<feature type="domain" description="Piwi" evidence="4">
    <location>
        <begin position="510"/>
        <end position="810"/>
    </location>
</feature>
<evidence type="ECO:0000259" key="3">
    <source>
        <dbReference type="PROSITE" id="PS50821"/>
    </source>
</evidence>
<sequence>MVWLSMPPEPRPPVRNSLGTKGRPIRLRANYFPVQVKNKNIELIHYDVVITEAGGKEVKIPKAKRMRIFEAMKEQYPKVFGQFQLGFDSEKNAYSVSSIPQIKKGFKYEVTLKNQNTDRMDKYKVSLTVVNHAYLQELLTALRNTSGTSVFPQTVFQMLEVLFHHTPSVKYICIGRNTFFSCGGEFGPLTPLGGGKEGVVGFFSSLRPCSWKDGSMLLNLDISNKAFYKEQTVLEFMTEIGFTPRDFNRPLDDGQRRRLAKELKGLQVEVTHTEKCRRYKVHDVSLYGADRQTFPLTDPNTQKTTNCTVQKYFSMQYNKRLQYPALNCLKVGPQSRNIHLPIEFCKIHKGQKDKRKLNEAELAVLIKSTAKPPRERLQNICNVRKEVDFNMDPIIKSLEFTVADQPVTLDGRVLPPPSLRMNEELMPRDGVWDSRNRQFFNGAQVNRWVVMNYDPKFIREELLWNFLSAMMKMGRERGMSIEEPVVRYSFRPDPEREFPEIKQRIPDVQMILVVLPKFGNYYARIKKTGDRDIQVVTQCIKSPNVRSCAPPTVGNILLKINAKMGGTNNILSNISQPIVFTTPVMIMGADVNHPQAGDKVTPSLAAVLGSLDRYASKYAVEVRHQMHRTEMIQKIREMTKNLLKAFYRSTKRKPERIVMYRDGVSESQFLEVLSFELKEMRAACTELQADYQPAITFIVVQKRHHTRLFCQERDGVGRSKNIPPGTTVDNGITHPTERDFYLCSHQGIQGTSKPTHYHCLWDDSDLNMDQLEELTYAMCHLYSRCTRSVSIPAPAYYAHLAAFRAKVHIQDLCHSDTVSLASSSSGPDAPSDAVLAGACQVEFGNEIFSKLYYV</sequence>
<dbReference type="GeneID" id="136843731"/>
<dbReference type="InterPro" id="IPR032474">
    <property type="entry name" value="Argonaute_N"/>
</dbReference>
<organism evidence="5">
    <name type="scientific">Macrobrachium rosenbergii</name>
    <name type="common">Giant fresh water prawn</name>
    <dbReference type="NCBI Taxonomy" id="79674"/>
    <lineage>
        <taxon>Eukaryota</taxon>
        <taxon>Metazoa</taxon>
        <taxon>Ecdysozoa</taxon>
        <taxon>Arthropoda</taxon>
        <taxon>Crustacea</taxon>
        <taxon>Multicrustacea</taxon>
        <taxon>Malacostraca</taxon>
        <taxon>Eumalacostraca</taxon>
        <taxon>Eucarida</taxon>
        <taxon>Decapoda</taxon>
        <taxon>Pleocyemata</taxon>
        <taxon>Caridea</taxon>
        <taxon>Palaemonoidea</taxon>
        <taxon>Palaemonidae</taxon>
        <taxon>Macrobrachium</taxon>
    </lineage>
</organism>
<dbReference type="InterPro" id="IPR045246">
    <property type="entry name" value="Piwi_ago-like"/>
</dbReference>
<dbReference type="Pfam" id="PF16487">
    <property type="entry name" value="ArgoMid"/>
    <property type="match status" value="1"/>
</dbReference>
<dbReference type="SMART" id="SM00950">
    <property type="entry name" value="Piwi"/>
    <property type="match status" value="1"/>
</dbReference>
<accession>A0A286QZ04</accession>
<protein>
    <submittedName>
        <fullName evidence="5">Argonaute-2</fullName>
    </submittedName>
</protein>
<dbReference type="CDD" id="cd04657">
    <property type="entry name" value="Piwi_ago-like"/>
    <property type="match status" value="1"/>
</dbReference>
<dbReference type="Gene3D" id="2.170.260.10">
    <property type="entry name" value="paz domain"/>
    <property type="match status" value="1"/>
</dbReference>
<dbReference type="CDD" id="cd02846">
    <property type="entry name" value="PAZ_argonaute_like"/>
    <property type="match status" value="1"/>
</dbReference>
<dbReference type="InterPro" id="IPR012337">
    <property type="entry name" value="RNaseH-like_sf"/>
</dbReference>
<dbReference type="Pfam" id="PF08699">
    <property type="entry name" value="ArgoL1"/>
    <property type="match status" value="1"/>
</dbReference>
<dbReference type="Pfam" id="PF02170">
    <property type="entry name" value="PAZ"/>
    <property type="match status" value="1"/>
</dbReference>
<dbReference type="Gene3D" id="3.40.50.2300">
    <property type="match status" value="1"/>
</dbReference>
<dbReference type="PROSITE" id="PS50821">
    <property type="entry name" value="PAZ"/>
    <property type="match status" value="1"/>
</dbReference>
<dbReference type="SUPFAM" id="SSF101690">
    <property type="entry name" value="PAZ domain"/>
    <property type="match status" value="1"/>
</dbReference>
<dbReference type="RefSeq" id="XP_066968469.1">
    <property type="nucleotide sequence ID" value="XM_067112368.1"/>
</dbReference>
<dbReference type="Pfam" id="PF02171">
    <property type="entry name" value="Piwi"/>
    <property type="match status" value="1"/>
</dbReference>
<dbReference type="InterPro" id="IPR036397">
    <property type="entry name" value="RNaseH_sf"/>
</dbReference>
<dbReference type="PROSITE" id="PS50822">
    <property type="entry name" value="PIWI"/>
    <property type="match status" value="1"/>
</dbReference>
<dbReference type="SMART" id="SM00949">
    <property type="entry name" value="PAZ"/>
    <property type="match status" value="1"/>
</dbReference>
<name>A0A286QZ04_MACRS</name>
<evidence type="ECO:0000313" key="5">
    <source>
        <dbReference type="EMBL" id="ASU89914.1"/>
    </source>
</evidence>
<dbReference type="Pfam" id="PF16486">
    <property type="entry name" value="ArgoN"/>
    <property type="match status" value="1"/>
</dbReference>
<dbReference type="GO" id="GO:0034587">
    <property type="term" value="P:piRNA processing"/>
    <property type="evidence" value="ECO:0007669"/>
    <property type="project" value="UniProtKB-ARBA"/>
</dbReference>
<dbReference type="SMART" id="SM01163">
    <property type="entry name" value="DUF1785"/>
    <property type="match status" value="1"/>
</dbReference>
<evidence type="ECO:0000256" key="1">
    <source>
        <dbReference type="RuleBase" id="RU361178"/>
    </source>
</evidence>
<evidence type="ECO:0000256" key="2">
    <source>
        <dbReference type="SAM" id="MobiDB-lite"/>
    </source>
</evidence>
<feature type="domain" description="PAZ" evidence="3">
    <location>
        <begin position="232"/>
        <end position="349"/>
    </location>
</feature>
<dbReference type="Pfam" id="PF16488">
    <property type="entry name" value="ArgoL2"/>
    <property type="match status" value="1"/>
</dbReference>
<dbReference type="InterPro" id="IPR032473">
    <property type="entry name" value="Argonaute_Mid_dom"/>
</dbReference>
<feature type="region of interest" description="Disordered" evidence="2">
    <location>
        <begin position="1"/>
        <end position="20"/>
    </location>
</feature>
<dbReference type="InterPro" id="IPR032472">
    <property type="entry name" value="ArgoL2"/>
</dbReference>
<dbReference type="AlphaFoldDB" id="A0A286QZ04"/>
<proteinExistence type="evidence at transcript level"/>
<dbReference type="Gene3D" id="3.30.420.10">
    <property type="entry name" value="Ribonuclease H-like superfamily/Ribonuclease H"/>
    <property type="match status" value="1"/>
</dbReference>
<reference evidence="5" key="1">
    <citation type="journal article" date="2017" name="RNA Biol.">
        <title>Short versus long double-stranded RNA activation of a post-transcriptional gene knockdown pathway.</title>
        <authorList>
            <person name="Shpak N."/>
            <person name="Manor R."/>
            <person name="Katzir Abilevich L."/>
            <person name="Mantal O."/>
            <person name="Shavit K."/>
            <person name="Aflalo E.D."/>
            <person name="Toiber D."/>
            <person name="Sagi A."/>
        </authorList>
    </citation>
    <scope>NUCLEOTIDE SEQUENCE</scope>
</reference>
<dbReference type="PANTHER" id="PTHR22891">
    <property type="entry name" value="EUKARYOTIC TRANSLATION INITIATION FACTOR 2C"/>
    <property type="match status" value="1"/>
</dbReference>
<dbReference type="GO" id="GO:0003723">
    <property type="term" value="F:RNA binding"/>
    <property type="evidence" value="ECO:0007669"/>
    <property type="project" value="InterPro"/>
</dbReference>